<evidence type="ECO:0000256" key="4">
    <source>
        <dbReference type="HAMAP-Rule" id="MF_01935"/>
    </source>
</evidence>
<dbReference type="UniPathway" id="UPA01057">
    <property type="reaction ID" value="UER00163"/>
</dbReference>
<dbReference type="SUPFAM" id="SSF56322">
    <property type="entry name" value="ADC synthase"/>
    <property type="match status" value="1"/>
</dbReference>
<evidence type="ECO:0000256" key="2">
    <source>
        <dbReference type="ARBA" id="ARBA00005297"/>
    </source>
</evidence>
<comment type="cofactor">
    <cofactor evidence="4">
        <name>Mg(2+)</name>
        <dbReference type="ChEBI" id="CHEBI:18420"/>
    </cofactor>
</comment>
<keyword evidence="7" id="KW-1185">Reference proteome</keyword>
<dbReference type="PANTHER" id="PTHR42839">
    <property type="entry name" value="ISOCHORISMATE SYNTHASE ENTC"/>
    <property type="match status" value="1"/>
</dbReference>
<keyword evidence="4" id="KW-0479">Metal-binding</keyword>
<protein>
    <recommendedName>
        <fullName evidence="4">Isochorismate synthase MenF</fullName>
        <ecNumber evidence="4">5.4.4.2</ecNumber>
    </recommendedName>
    <alternativeName>
        <fullName evidence="4">Isochorismate mutase</fullName>
    </alternativeName>
</protein>
<dbReference type="HAMAP" id="MF_01935">
    <property type="entry name" value="MenF"/>
    <property type="match status" value="1"/>
</dbReference>
<organism evidence="6 7">
    <name type="scientific">Piscibacillus halophilus</name>
    <dbReference type="NCBI Taxonomy" id="571933"/>
    <lineage>
        <taxon>Bacteria</taxon>
        <taxon>Bacillati</taxon>
        <taxon>Bacillota</taxon>
        <taxon>Bacilli</taxon>
        <taxon>Bacillales</taxon>
        <taxon>Bacillaceae</taxon>
        <taxon>Piscibacillus</taxon>
    </lineage>
</organism>
<dbReference type="NCBIfam" id="TIGR00543">
    <property type="entry name" value="isochor_syn"/>
    <property type="match status" value="1"/>
</dbReference>
<comment type="catalytic activity">
    <reaction evidence="1 4">
        <text>chorismate = isochorismate</text>
        <dbReference type="Rhea" id="RHEA:18985"/>
        <dbReference type="ChEBI" id="CHEBI:29748"/>
        <dbReference type="ChEBI" id="CHEBI:29780"/>
        <dbReference type="EC" id="5.4.4.2"/>
    </reaction>
</comment>
<dbReference type="PRINTS" id="PR00095">
    <property type="entry name" value="ANTSNTHASEI"/>
</dbReference>
<sequence length="462" mass="52792">MLQTKPFTINEQLNKAKEYMDTVNQTQLMVSLVEKVNFINPVQFFSYYQNQDLLRLFWRDSEDSFYLVGIGNYKTIQSHQNRFHSVQQQWEGLLTDFFIPNDSVKGTGPLMLGGFSFNDSVMDDKWKTFQSGLMVVPEAMLTVIQGECYMTYNVTVNENTDVDALTTKLKQWTENINDQYESNVPQQLQTTNSLDYRNWEQLIRDAVNRIKNGTLGKVVLARELEAEFNQSIDLNNVLKKLVEQQKDSFIYIFDYGDDAFISATPERLVKVDENELLSTCLAGTIKRGDSLKEDDLLAQSLLNDEKNRSEHQYVVSMIKEAIEPLTHSIDLPSQPEILQLRTLQHLYTPVTAILKDSYTIFDLIEKLHPTPALGGEPRQAAVMFIKENEPFERGWYAGPVGWIDAHGNGEIIVAIRSALINQNKATLFAGCGIVEESDPYEEYEETKLKFTPMLEALGGISR</sequence>
<evidence type="ECO:0000256" key="3">
    <source>
        <dbReference type="ARBA" id="ARBA00023235"/>
    </source>
</evidence>
<reference evidence="6 7" key="1">
    <citation type="submission" date="2016-10" db="EMBL/GenBank/DDBJ databases">
        <authorList>
            <person name="de Groot N.N."/>
        </authorList>
    </citation>
    <scope>NUCLEOTIDE SEQUENCE [LARGE SCALE GENOMIC DNA]</scope>
    <source>
        <strain evidence="6 7">DSM 21633</strain>
    </source>
</reference>
<comment type="pathway">
    <text evidence="4">Quinol/quinone metabolism; menaquinone biosynthesis.</text>
</comment>
<gene>
    <name evidence="4" type="primary">menF</name>
    <name evidence="6" type="ORF">SAMN05216362_13112</name>
</gene>
<dbReference type="Pfam" id="PF00425">
    <property type="entry name" value="Chorismate_bind"/>
    <property type="match status" value="1"/>
</dbReference>
<evidence type="ECO:0000259" key="5">
    <source>
        <dbReference type="Pfam" id="PF00425"/>
    </source>
</evidence>
<dbReference type="InterPro" id="IPR034681">
    <property type="entry name" value="MenF"/>
</dbReference>
<feature type="binding site" evidence="4">
    <location>
        <position position="310"/>
    </location>
    <ligand>
        <name>Mg(2+)</name>
        <dbReference type="ChEBI" id="CHEBI:18420"/>
    </ligand>
</feature>
<dbReference type="EMBL" id="FOES01000031">
    <property type="protein sequence ID" value="SEQ86662.1"/>
    <property type="molecule type" value="Genomic_DNA"/>
</dbReference>
<dbReference type="Gene3D" id="3.60.120.10">
    <property type="entry name" value="Anthranilate synthase"/>
    <property type="match status" value="1"/>
</dbReference>
<dbReference type="UniPathway" id="UPA00079"/>
<dbReference type="GO" id="GO:0008909">
    <property type="term" value="F:isochorismate synthase activity"/>
    <property type="evidence" value="ECO:0007669"/>
    <property type="project" value="UniProtKB-UniRule"/>
</dbReference>
<feature type="active site" description="Proton acceptor" evidence="4">
    <location>
        <position position="217"/>
    </location>
</feature>
<feature type="binding site" evidence="4">
    <location>
        <position position="445"/>
    </location>
    <ligand>
        <name>Mg(2+)</name>
        <dbReference type="ChEBI" id="CHEBI:18420"/>
    </ligand>
</feature>
<evidence type="ECO:0000313" key="6">
    <source>
        <dbReference type="EMBL" id="SEQ86662.1"/>
    </source>
</evidence>
<evidence type="ECO:0000313" key="7">
    <source>
        <dbReference type="Proteomes" id="UP000199427"/>
    </source>
</evidence>
<dbReference type="PANTHER" id="PTHR42839:SF1">
    <property type="entry name" value="ISOCHORISMATE SYNTHASE MENF"/>
    <property type="match status" value="1"/>
</dbReference>
<name>A0A1H9JIG4_9BACI</name>
<feature type="active site" description="Proton donor" evidence="4">
    <location>
        <position position="266"/>
    </location>
</feature>
<dbReference type="GO" id="GO:0000287">
    <property type="term" value="F:magnesium ion binding"/>
    <property type="evidence" value="ECO:0007669"/>
    <property type="project" value="UniProtKB-UniRule"/>
</dbReference>
<dbReference type="RefSeq" id="WP_175615159.1">
    <property type="nucleotide sequence ID" value="NZ_CAESCL010000023.1"/>
</dbReference>
<keyword evidence="4" id="KW-0474">Menaquinone biosynthesis</keyword>
<dbReference type="InterPro" id="IPR004561">
    <property type="entry name" value="IsoChor_synthase"/>
</dbReference>
<proteinExistence type="inferred from homology"/>
<dbReference type="EC" id="5.4.4.2" evidence="4"/>
<dbReference type="AlphaFoldDB" id="A0A1H9JIG4"/>
<dbReference type="STRING" id="571933.SAMN05216362_13112"/>
<evidence type="ECO:0000256" key="1">
    <source>
        <dbReference type="ARBA" id="ARBA00000799"/>
    </source>
</evidence>
<dbReference type="Proteomes" id="UP000199427">
    <property type="component" value="Unassembled WGS sequence"/>
</dbReference>
<comment type="function">
    <text evidence="4">Catalyzes the conversion of chorismate to isochorismate.</text>
</comment>
<dbReference type="InterPro" id="IPR015890">
    <property type="entry name" value="Chorismate_C"/>
</dbReference>
<dbReference type="InterPro" id="IPR005801">
    <property type="entry name" value="ADC_synthase"/>
</dbReference>
<accession>A0A1H9JIG4</accession>
<feature type="domain" description="Chorismate-utilising enzyme C-terminal" evidence="5">
    <location>
        <begin position="197"/>
        <end position="449"/>
    </location>
</feature>
<comment type="similarity">
    <text evidence="2 4">Belongs to the isochorismate synthase family.</text>
</comment>
<comment type="pathway">
    <text evidence="4">Quinol/quinone metabolism; 1,4-dihydroxy-2-naphthoate biosynthesis; 1,4-dihydroxy-2-naphthoate from chorismate: step 1/7.</text>
</comment>
<keyword evidence="4" id="KW-0460">Magnesium</keyword>
<dbReference type="GO" id="GO:0009234">
    <property type="term" value="P:menaquinone biosynthetic process"/>
    <property type="evidence" value="ECO:0007669"/>
    <property type="project" value="UniProtKB-UniRule"/>
</dbReference>
<dbReference type="GO" id="GO:0009697">
    <property type="term" value="P:salicylic acid biosynthetic process"/>
    <property type="evidence" value="ECO:0007669"/>
    <property type="project" value="TreeGrafter"/>
</dbReference>
<keyword evidence="3 4" id="KW-0413">Isomerase</keyword>
<dbReference type="InterPro" id="IPR019999">
    <property type="entry name" value="Anth_synth_I-like"/>
</dbReference>